<dbReference type="EnsemblPlants" id="Pp3c15_13500V3.1">
    <property type="protein sequence ID" value="Pp3c15_13500V3.1"/>
    <property type="gene ID" value="Pp3c15_13500"/>
</dbReference>
<dbReference type="GO" id="GO:0030174">
    <property type="term" value="P:regulation of DNA-templated DNA replication initiation"/>
    <property type="evidence" value="ECO:0000318"/>
    <property type="project" value="GO_Central"/>
</dbReference>
<gene>
    <name evidence="3" type="primary">LOC112292801</name>
    <name evidence="2" type="ORF">PHYPA_019706</name>
</gene>
<keyword evidence="4" id="KW-1185">Reference proteome</keyword>
<name>A0A2K1JD34_PHYPA</name>
<feature type="compositionally biased region" description="Polar residues" evidence="1">
    <location>
        <begin position="1425"/>
        <end position="1438"/>
    </location>
</feature>
<accession>A0A2K1JD34</accession>
<evidence type="ECO:0000313" key="4">
    <source>
        <dbReference type="Proteomes" id="UP000006727"/>
    </source>
</evidence>
<feature type="compositionally biased region" description="Basic and acidic residues" evidence="1">
    <location>
        <begin position="564"/>
        <end position="576"/>
    </location>
</feature>
<dbReference type="Gramene" id="Pp3c15_13500V3.3">
    <property type="protein sequence ID" value="Pp3c15_13500V3.3"/>
    <property type="gene ID" value="Pp3c15_13500"/>
</dbReference>
<feature type="region of interest" description="Disordered" evidence="1">
    <location>
        <begin position="1090"/>
        <end position="1121"/>
    </location>
</feature>
<dbReference type="Gramene" id="Pp3c15_13500V3.1">
    <property type="protein sequence ID" value="Pp3c15_13500V3.1"/>
    <property type="gene ID" value="Pp3c15_13500"/>
</dbReference>
<feature type="compositionally biased region" description="Polar residues" evidence="1">
    <location>
        <begin position="1793"/>
        <end position="1805"/>
    </location>
</feature>
<evidence type="ECO:0000313" key="3">
    <source>
        <dbReference type="EnsemblPlants" id="Pp3c15_13500V3.1"/>
    </source>
</evidence>
<feature type="region of interest" description="Disordered" evidence="1">
    <location>
        <begin position="1621"/>
        <end position="1646"/>
    </location>
</feature>
<reference evidence="2 4" key="1">
    <citation type="journal article" date="2008" name="Science">
        <title>The Physcomitrella genome reveals evolutionary insights into the conquest of land by plants.</title>
        <authorList>
            <person name="Rensing S."/>
            <person name="Lang D."/>
            <person name="Zimmer A."/>
            <person name="Terry A."/>
            <person name="Salamov A."/>
            <person name="Shapiro H."/>
            <person name="Nishiyama T."/>
            <person name="Perroud P.-F."/>
            <person name="Lindquist E."/>
            <person name="Kamisugi Y."/>
            <person name="Tanahashi T."/>
            <person name="Sakakibara K."/>
            <person name="Fujita T."/>
            <person name="Oishi K."/>
            <person name="Shin-I T."/>
            <person name="Kuroki Y."/>
            <person name="Toyoda A."/>
            <person name="Suzuki Y."/>
            <person name="Hashimoto A."/>
            <person name="Yamaguchi K."/>
            <person name="Sugano A."/>
            <person name="Kohara Y."/>
            <person name="Fujiyama A."/>
            <person name="Anterola A."/>
            <person name="Aoki S."/>
            <person name="Ashton N."/>
            <person name="Barbazuk W.B."/>
            <person name="Barker E."/>
            <person name="Bennetzen J."/>
            <person name="Bezanilla M."/>
            <person name="Blankenship R."/>
            <person name="Cho S.H."/>
            <person name="Dutcher S."/>
            <person name="Estelle M."/>
            <person name="Fawcett J.A."/>
            <person name="Gundlach H."/>
            <person name="Hanada K."/>
            <person name="Heyl A."/>
            <person name="Hicks K.A."/>
            <person name="Hugh J."/>
            <person name="Lohr M."/>
            <person name="Mayer K."/>
            <person name="Melkozernov A."/>
            <person name="Murata T."/>
            <person name="Nelson D."/>
            <person name="Pils B."/>
            <person name="Prigge M."/>
            <person name="Reiss B."/>
            <person name="Renner T."/>
            <person name="Rombauts S."/>
            <person name="Rushton P."/>
            <person name="Sanderfoot A."/>
            <person name="Schween G."/>
            <person name="Shiu S.-H."/>
            <person name="Stueber K."/>
            <person name="Theodoulou F.L."/>
            <person name="Tu H."/>
            <person name="Van de Peer Y."/>
            <person name="Verrier P.J."/>
            <person name="Waters E."/>
            <person name="Wood A."/>
            <person name="Yang L."/>
            <person name="Cove D."/>
            <person name="Cuming A."/>
            <person name="Hasebe M."/>
            <person name="Lucas S."/>
            <person name="Mishler D.B."/>
            <person name="Reski R."/>
            <person name="Grigoriev I."/>
            <person name="Quatrano R.S."/>
            <person name="Boore J.L."/>
        </authorList>
    </citation>
    <scope>NUCLEOTIDE SEQUENCE [LARGE SCALE GENOMIC DNA]</scope>
    <source>
        <strain evidence="3 4">cv. Gransden 2004</strain>
    </source>
</reference>
<dbReference type="KEGG" id="ppp:112292801"/>
<dbReference type="GO" id="GO:0006260">
    <property type="term" value="P:DNA replication"/>
    <property type="evidence" value="ECO:0000318"/>
    <property type="project" value="GO_Central"/>
</dbReference>
<dbReference type="PaxDb" id="3218-PP1S104_214V6.1"/>
<dbReference type="GO" id="GO:0003682">
    <property type="term" value="F:chromatin binding"/>
    <property type="evidence" value="ECO:0000318"/>
    <property type="project" value="GO_Central"/>
</dbReference>
<dbReference type="Gramene" id="Pp3c15_13500V3.5">
    <property type="protein sequence ID" value="Pp3c15_13500V3.5"/>
    <property type="gene ID" value="Pp3c15_13500"/>
</dbReference>
<reference evidence="3" key="3">
    <citation type="submission" date="2020-12" db="UniProtKB">
        <authorList>
            <consortium name="EnsemblPlants"/>
        </authorList>
    </citation>
    <scope>IDENTIFICATION</scope>
</reference>
<dbReference type="EnsemblPlants" id="Pp3c15_13500V3.2">
    <property type="protein sequence ID" value="Pp3c15_13500V3.2"/>
    <property type="gene ID" value="Pp3c15_13500"/>
</dbReference>
<dbReference type="EnsemblPlants" id="Pp3c15_13500V3.4">
    <property type="protein sequence ID" value="Pp3c15_13500V3.4"/>
    <property type="gene ID" value="Pp3c15_13500"/>
</dbReference>
<organism evidence="2">
    <name type="scientific">Physcomitrium patens</name>
    <name type="common">Spreading-leaved earth moss</name>
    <name type="synonym">Physcomitrella patens</name>
    <dbReference type="NCBI Taxonomy" id="3218"/>
    <lineage>
        <taxon>Eukaryota</taxon>
        <taxon>Viridiplantae</taxon>
        <taxon>Streptophyta</taxon>
        <taxon>Embryophyta</taxon>
        <taxon>Bryophyta</taxon>
        <taxon>Bryophytina</taxon>
        <taxon>Bryopsida</taxon>
        <taxon>Funariidae</taxon>
        <taxon>Funariales</taxon>
        <taxon>Funariaceae</taxon>
        <taxon>Physcomitrium</taxon>
    </lineage>
</organism>
<dbReference type="EnsemblPlants" id="Pp3c15_13500V3.3">
    <property type="protein sequence ID" value="Pp3c15_13500V3.3"/>
    <property type="gene ID" value="Pp3c15_13500"/>
</dbReference>
<dbReference type="GO" id="GO:0033314">
    <property type="term" value="P:mitotic DNA replication checkpoint signaling"/>
    <property type="evidence" value="ECO:0000318"/>
    <property type="project" value="GO_Central"/>
</dbReference>
<dbReference type="Proteomes" id="UP000006727">
    <property type="component" value="Chromosome 15"/>
</dbReference>
<dbReference type="InterPro" id="IPR026153">
    <property type="entry name" value="Treslin"/>
</dbReference>
<dbReference type="Gramene" id="Pp3c15_13500V3.2">
    <property type="protein sequence ID" value="Pp3c15_13500V3.2"/>
    <property type="gene ID" value="Pp3c15_13500"/>
</dbReference>
<dbReference type="GO" id="GO:0007095">
    <property type="term" value="P:mitotic G2 DNA damage checkpoint signaling"/>
    <property type="evidence" value="ECO:0000318"/>
    <property type="project" value="GO_Central"/>
</dbReference>
<dbReference type="EMBL" id="ABEU02000015">
    <property type="protein sequence ID" value="PNR39428.1"/>
    <property type="molecule type" value="Genomic_DNA"/>
</dbReference>
<dbReference type="STRING" id="3218.A0A2K1JD34"/>
<dbReference type="Gramene" id="Pp3c15_13500V3.4">
    <property type="protein sequence ID" value="Pp3c15_13500V3.4"/>
    <property type="gene ID" value="Pp3c15_13500"/>
</dbReference>
<dbReference type="RefSeq" id="XP_024397395.1">
    <property type="nucleotide sequence ID" value="XM_024541627.2"/>
</dbReference>
<feature type="region of interest" description="Disordered" evidence="1">
    <location>
        <begin position="686"/>
        <end position="705"/>
    </location>
</feature>
<dbReference type="OrthoDB" id="1913152at2759"/>
<dbReference type="EnsemblPlants" id="Pp3c15_13500V3.5">
    <property type="protein sequence ID" value="Pp3c15_13500V3.5"/>
    <property type="gene ID" value="Pp3c15_13500"/>
</dbReference>
<feature type="compositionally biased region" description="Polar residues" evidence="1">
    <location>
        <begin position="1621"/>
        <end position="1643"/>
    </location>
</feature>
<feature type="region of interest" description="Disordered" evidence="1">
    <location>
        <begin position="1392"/>
        <end position="1471"/>
    </location>
</feature>
<evidence type="ECO:0000313" key="2">
    <source>
        <dbReference type="EMBL" id="PNR39428.1"/>
    </source>
</evidence>
<protein>
    <recommendedName>
        <fullName evidence="5">Treslin N-terminal domain-containing protein</fullName>
    </recommendedName>
</protein>
<reference evidence="2 4" key="2">
    <citation type="journal article" date="2018" name="Plant J.">
        <title>The Physcomitrella patens chromosome-scale assembly reveals moss genome structure and evolution.</title>
        <authorList>
            <person name="Lang D."/>
            <person name="Ullrich K.K."/>
            <person name="Murat F."/>
            <person name="Fuchs J."/>
            <person name="Jenkins J."/>
            <person name="Haas F.B."/>
            <person name="Piednoel M."/>
            <person name="Gundlach H."/>
            <person name="Van Bel M."/>
            <person name="Meyberg R."/>
            <person name="Vives C."/>
            <person name="Morata J."/>
            <person name="Symeonidi A."/>
            <person name="Hiss M."/>
            <person name="Muchero W."/>
            <person name="Kamisugi Y."/>
            <person name="Saleh O."/>
            <person name="Blanc G."/>
            <person name="Decker E.L."/>
            <person name="van Gessel N."/>
            <person name="Grimwood J."/>
            <person name="Hayes R.D."/>
            <person name="Graham S.W."/>
            <person name="Gunter L.E."/>
            <person name="McDaniel S.F."/>
            <person name="Hoernstein S.N.W."/>
            <person name="Larsson A."/>
            <person name="Li F.W."/>
            <person name="Perroud P.F."/>
            <person name="Phillips J."/>
            <person name="Ranjan P."/>
            <person name="Rokshar D.S."/>
            <person name="Rothfels C.J."/>
            <person name="Schneider L."/>
            <person name="Shu S."/>
            <person name="Stevenson D.W."/>
            <person name="Thummler F."/>
            <person name="Tillich M."/>
            <person name="Villarreal Aguilar J.C."/>
            <person name="Widiez T."/>
            <person name="Wong G.K."/>
            <person name="Wymore A."/>
            <person name="Zhang Y."/>
            <person name="Zimmer A.D."/>
            <person name="Quatrano R.S."/>
            <person name="Mayer K.F.X."/>
            <person name="Goodstein D."/>
            <person name="Casacuberta J.M."/>
            <person name="Vandepoele K."/>
            <person name="Reski R."/>
            <person name="Cuming A.C."/>
            <person name="Tuskan G.A."/>
            <person name="Maumus F."/>
            <person name="Salse J."/>
            <person name="Schmutz J."/>
            <person name="Rensing S.A."/>
        </authorList>
    </citation>
    <scope>NUCLEOTIDE SEQUENCE [LARGE SCALE GENOMIC DNA]</scope>
    <source>
        <strain evidence="3 4">cv. Gransden 2004</strain>
    </source>
</reference>
<dbReference type="PANTHER" id="PTHR21556">
    <property type="entry name" value="TRESLIN"/>
    <property type="match status" value="1"/>
</dbReference>
<evidence type="ECO:0008006" key="5">
    <source>
        <dbReference type="Google" id="ProtNLM"/>
    </source>
</evidence>
<evidence type="ECO:0000256" key="1">
    <source>
        <dbReference type="SAM" id="MobiDB-lite"/>
    </source>
</evidence>
<dbReference type="GO" id="GO:0005634">
    <property type="term" value="C:nucleus"/>
    <property type="evidence" value="ECO:0000318"/>
    <property type="project" value="GO_Central"/>
</dbReference>
<feature type="region of interest" description="Disordered" evidence="1">
    <location>
        <begin position="1793"/>
        <end position="1841"/>
    </location>
</feature>
<dbReference type="PANTHER" id="PTHR21556:SF2">
    <property type="entry name" value="TRESLIN"/>
    <property type="match status" value="1"/>
</dbReference>
<feature type="region of interest" description="Disordered" evidence="1">
    <location>
        <begin position="556"/>
        <end position="593"/>
    </location>
</feature>
<sequence length="1841" mass="203134">MKMGLLALGRQRLKRLAVLIDVQVYAQRNNNASQAYVNLIRCCIERILSMCNDNSTGHQKNVNWGFKLFDSSLSPLASSSMIQRLLKKTEAFGQEPYGRTKTAEEKLDLFQQSLSVVATEVSSKSCDPCQQSRSKCEFVIRALQELLSDFTWDSVSMSDGSSSDEDQVKRAGECLGGSVWSTQQNLVVVFSHLPDNMKQFADFMNLPISQYSTRDREILKAFSSKMKKLQDPFRQKGIHACWIDMPRVSTSLLNQGKGLPVSIGPDRRPEKQELHEVFALAKWKYTSMDALAIASDCIPLPILWSSVAYPDLQVRPKAPRLQAKLRFSIIGRDGTQLQPEVCKLEAVALDSNVVGSSLIKDSISAALKSGSSSTKVGKLSTPKCPSKEAPVVKIVVKSLLQKQNLHFRCSLRYLLYHGVGNGGDCTTKRKSASAGNGVEEPNSLADDASYCINGVDILQQLQQNPMGFEPGQRTWQVFLVTIARKGSVAEVDLYEDGVCSSAILEPISAEYAALLQKDSSSRRLSSDCTEQFAVQQAISKSSPLLLTTVESVKDLDTPGSECPRAQKDLRPQKRPAEAMSCEVDPPAKKGRYLGGSEQMSNCAEEMNPIKRDVYSWTQHWRHILRRRTLGSGKVKIENSYLRPGPGKKPSKAMLIIKCWLDQVAKPKPLMEQQPAPVTPVLTGHAESDVGEKGVDGGSSPVRSPKNELIPFKGRELFSSVLDTAEEADAYLSSIEQMLQDCLQSDSGDLLVFVKGIMSNGIKAQSILLYRNQSMGLVRPLSENIQQIKDEYMLVHGNGQGISKKTDILKPFNSVSSCNLPRVEKAEHRSEINSSTMHDMLCSASGVMNCAMPVSNSVDFGGASDGADCTADSKAYVGKTGLALCVAGSRNYHEPPNESQIVLNLAPPCDTVANQLMDKLLLKPKKLARKFTDCDSSNANGAHIRKEKLRAYELQILFRMEMIERDWGRPSDKEKSRIVKEICRLLDDIQFDLGGGVFGGESLHDYSIRVMYNRYKESLPQTIADIFERMEFNGYMEGVSDLQLVPADSIVQVGIHDQKDSEGVEITDQFATTDTVTGLIIPDVQSLVEKDQSDFTRTSSKGPIKKRRKRSTPMDAFTRASEKRKLASRLAHFGGPDSLSRLKKIKLHNQPSRAPKVNSPSNDKVQSRERNVVLETPRFERQKEREERIDEEGVESISTRPLTSTFGFGTPARVSKCVQSTTRKRRLALFTQKKPPGRGLPRIPPDVMMAMAEDGTLHHSNKSDHQRVSEFRAQNDCNEGSGSLYMSQTSHEQGLLDSMNKGQLPVDTREDSGATTFDPADLTGWVLRPQCDRSRPAKNVPGILGCAGSETLDSAGQALSISKINEENSCQAACATPAEAAVNYQVNDIKHATSADTRSVPSRRNRRKSLYTSKSRKPDDLAVFSQAPNSPTGTQTLSLQIKERNSPRTGHATQDLERTAQPLRKADGSQSIDLASSENRWNIEDISLSSPTEEPMNCVSGFKSAQGMEEETEVAEVAEETEVNSLSCRVENKHGFLRASHSEELTSSSLPTASFTNCSELDGDTEVLLQTQIVEEVWNHECPTVSNLRTSSSTRIPDEVMLCLSPSKSLNTWDVPCTDLSKSPNSEQVVRTGASRMSPSPTKSDSLRIRSRHAGSPLLINRTSKVCRILSSPLAHKPAIEDDLKSLKTSDLSSEDLTGDLDFSQVINEIFQSTKGTERKCVDEQQELTVHEDVDWLDDLPELNGVWSPIPRLKPEARIGTSYPTSLQRKKVELDEDPSAIIAGGSPIKFSSPTLNKKFSRSSVESPGQYMLSPDAVGNSKKRLRSTTASPKQSNAKMLRFS</sequence>
<dbReference type="GO" id="GO:0010212">
    <property type="term" value="P:response to ionizing radiation"/>
    <property type="evidence" value="ECO:0007669"/>
    <property type="project" value="InterPro"/>
</dbReference>
<feature type="compositionally biased region" description="Polar residues" evidence="1">
    <location>
        <begin position="1825"/>
        <end position="1835"/>
    </location>
</feature>
<dbReference type="GeneID" id="112292801"/>
<feature type="region of interest" description="Disordered" evidence="1">
    <location>
        <begin position="1146"/>
        <end position="1166"/>
    </location>
</feature>
<proteinExistence type="predicted"/>